<dbReference type="HOGENOM" id="CLU_069065_0_0_3"/>
<dbReference type="EMBL" id="DS989861">
    <property type="protein sequence ID" value="EDX72903.1"/>
    <property type="molecule type" value="Genomic_DNA"/>
</dbReference>
<dbReference type="eggNOG" id="COG5464">
    <property type="taxonomic scope" value="Bacteria"/>
</dbReference>
<reference evidence="1 2" key="1">
    <citation type="submission" date="2008-07" db="EMBL/GenBank/DDBJ databases">
        <authorList>
            <person name="Tandeau de Marsac N."/>
            <person name="Ferriera S."/>
            <person name="Johnson J."/>
            <person name="Kravitz S."/>
            <person name="Beeson K."/>
            <person name="Sutton G."/>
            <person name="Rogers Y.-H."/>
            <person name="Friedman R."/>
            <person name="Frazier M."/>
            <person name="Venter J.C."/>
        </authorList>
    </citation>
    <scope>NUCLEOTIDE SEQUENCE [LARGE SCALE GENOMIC DNA]</scope>
    <source>
        <strain evidence="1 2">PCC 7420</strain>
    </source>
</reference>
<evidence type="ECO:0008006" key="3">
    <source>
        <dbReference type="Google" id="ProtNLM"/>
    </source>
</evidence>
<sequence length="376" mass="43625">MVNVQNAHVQQFSVKTDTIFYNLFLEFPGILFELIDSDPEEATIYEFTSREIKQPSFRLDGLFLPTTEDAEKPFYLLEVQFQPDEALYYRLFGELFLYLRQYQPPHPWQVVVIYPTRRIEREQAFQFGEILALNRVKRIYIDELGETPSGSLGIEMIKLVIEDEETAPERARRLVAQAQIQIDDEASQRNLIKLIETILVYKLPQKSREEIEAMFSLSELKQTKVYQEALEEGEIKAKLAAIPRMIEFGLRLPQIAQLQDLPLEVVQQTEQSFQKQKVAAFLELLNNQRDLFSAQDLAQLQEWIAPLPDQIKDLSGAIAQWCNQESHTLQRQAWRQVLSDLWKATVESILKTYPKTLDLTSSPVTKQMVQQGIEGN</sequence>
<evidence type="ECO:0000313" key="2">
    <source>
        <dbReference type="Proteomes" id="UP000003835"/>
    </source>
</evidence>
<name>B4VYT2_9CYAN</name>
<dbReference type="InterPro" id="IPR010106">
    <property type="entry name" value="RpnA"/>
</dbReference>
<dbReference type="PANTHER" id="PTHR35586:SF2">
    <property type="entry name" value="SLL1542 PROTEIN"/>
    <property type="match status" value="1"/>
</dbReference>
<dbReference type="RefSeq" id="WP_006104066.1">
    <property type="nucleotide sequence ID" value="NZ_DS989861.1"/>
</dbReference>
<evidence type="ECO:0000313" key="1">
    <source>
        <dbReference type="EMBL" id="EDX72903.1"/>
    </source>
</evidence>
<dbReference type="AlphaFoldDB" id="B4VYT2"/>
<gene>
    <name evidence="1" type="ORF">MC7420_3349</name>
</gene>
<dbReference type="NCBIfam" id="TIGR01784">
    <property type="entry name" value="T_den_put_tspse"/>
    <property type="match status" value="1"/>
</dbReference>
<keyword evidence="2" id="KW-1185">Reference proteome</keyword>
<dbReference type="STRING" id="118168.MC7420_3349"/>
<dbReference type="Pfam" id="PF11103">
    <property type="entry name" value="DUF2887"/>
    <property type="match status" value="1"/>
</dbReference>
<organism evidence="1 2">
    <name type="scientific">Coleofasciculus chthonoplastes PCC 7420</name>
    <dbReference type="NCBI Taxonomy" id="118168"/>
    <lineage>
        <taxon>Bacteria</taxon>
        <taxon>Bacillati</taxon>
        <taxon>Cyanobacteriota</taxon>
        <taxon>Cyanophyceae</taxon>
        <taxon>Coleofasciculales</taxon>
        <taxon>Coleofasciculaceae</taxon>
        <taxon>Coleofasciculus</taxon>
    </lineage>
</organism>
<dbReference type="InterPro" id="IPR022573">
    <property type="entry name" value="DUF2887"/>
</dbReference>
<accession>B4VYT2</accession>
<protein>
    <recommendedName>
        <fullName evidence="3">Flagellar assembly protein H</fullName>
    </recommendedName>
</protein>
<dbReference type="PANTHER" id="PTHR35586">
    <property type="entry name" value="SLL1691 PROTEIN"/>
    <property type="match status" value="1"/>
</dbReference>
<proteinExistence type="predicted"/>
<dbReference type="Proteomes" id="UP000003835">
    <property type="component" value="Unassembled WGS sequence"/>
</dbReference>